<dbReference type="AlphaFoldDB" id="A0A2A9NMM3"/>
<proteinExistence type="predicted"/>
<feature type="compositionally biased region" description="Basic and acidic residues" evidence="1">
    <location>
        <begin position="84"/>
        <end position="93"/>
    </location>
</feature>
<organism evidence="2 3">
    <name type="scientific">Amanita thiersii Skay4041</name>
    <dbReference type="NCBI Taxonomy" id="703135"/>
    <lineage>
        <taxon>Eukaryota</taxon>
        <taxon>Fungi</taxon>
        <taxon>Dikarya</taxon>
        <taxon>Basidiomycota</taxon>
        <taxon>Agaricomycotina</taxon>
        <taxon>Agaricomycetes</taxon>
        <taxon>Agaricomycetidae</taxon>
        <taxon>Agaricales</taxon>
        <taxon>Pluteineae</taxon>
        <taxon>Amanitaceae</taxon>
        <taxon>Amanita</taxon>
    </lineage>
</organism>
<accession>A0A2A9NMM3</accession>
<gene>
    <name evidence="2" type="ORF">AMATHDRAFT_49069</name>
</gene>
<dbReference type="Proteomes" id="UP000242287">
    <property type="component" value="Unassembled WGS sequence"/>
</dbReference>
<keyword evidence="3" id="KW-1185">Reference proteome</keyword>
<evidence type="ECO:0000313" key="2">
    <source>
        <dbReference type="EMBL" id="PFH48980.1"/>
    </source>
</evidence>
<feature type="region of interest" description="Disordered" evidence="1">
    <location>
        <begin position="48"/>
        <end position="142"/>
    </location>
</feature>
<evidence type="ECO:0000256" key="1">
    <source>
        <dbReference type="SAM" id="MobiDB-lite"/>
    </source>
</evidence>
<feature type="compositionally biased region" description="Low complexity" evidence="1">
    <location>
        <begin position="130"/>
        <end position="142"/>
    </location>
</feature>
<dbReference type="EMBL" id="KZ302043">
    <property type="protein sequence ID" value="PFH48980.1"/>
    <property type="molecule type" value="Genomic_DNA"/>
</dbReference>
<feature type="compositionally biased region" description="Polar residues" evidence="1">
    <location>
        <begin position="119"/>
        <end position="128"/>
    </location>
</feature>
<dbReference type="OrthoDB" id="3227079at2759"/>
<sequence>MVNVASQIPFNLHNRVLPEEPYANSRSASMDMYNSGYDDGMDLRRRGRRQSSQLDRFPPLTPLASRPTSIYDHPLYTRPSSPDSFRETYRREPVLNVKLVGYTPPSRGRSVHRSHGPASPTTPEQGNLPSGGSAASQSADSDGTILAHPVQSNQFRLQDPGLICTSWGD</sequence>
<reference evidence="2 3" key="1">
    <citation type="submission" date="2014-02" db="EMBL/GenBank/DDBJ databases">
        <title>Transposable element dynamics among asymbiotic and ectomycorrhizal Amanita fungi.</title>
        <authorList>
            <consortium name="DOE Joint Genome Institute"/>
            <person name="Hess J."/>
            <person name="Skrede I."/>
            <person name="Wolfe B."/>
            <person name="LaButti K."/>
            <person name="Ohm R.A."/>
            <person name="Grigoriev I.V."/>
            <person name="Pringle A."/>
        </authorList>
    </citation>
    <scope>NUCLEOTIDE SEQUENCE [LARGE SCALE GENOMIC DNA]</scope>
    <source>
        <strain evidence="2 3">SKay4041</strain>
    </source>
</reference>
<evidence type="ECO:0000313" key="3">
    <source>
        <dbReference type="Proteomes" id="UP000242287"/>
    </source>
</evidence>
<protein>
    <submittedName>
        <fullName evidence="2">Uncharacterized protein</fullName>
    </submittedName>
</protein>
<name>A0A2A9NMM3_9AGAR</name>